<evidence type="ECO:0000313" key="12">
    <source>
        <dbReference type="EMBL" id="CAK7210557.1"/>
    </source>
</evidence>
<evidence type="ECO:0000256" key="3">
    <source>
        <dbReference type="ARBA" id="ARBA00022729"/>
    </source>
</evidence>
<dbReference type="InterPro" id="IPR011613">
    <property type="entry name" value="GH15-like"/>
</dbReference>
<dbReference type="PANTHER" id="PTHR31616">
    <property type="entry name" value="TREHALASE"/>
    <property type="match status" value="1"/>
</dbReference>
<keyword evidence="3 10" id="KW-0732">Signal</keyword>
<sequence length="632" mass="67713">MVSSSLSVLLAGLVAAKHATATSVSDFIAQEQPIALQGVLNNIGPDGSLVPGAASGLVVASPSQDNPNYYYTWTRDSALTLRMLVDELIFGNKGVQTTIDNYVTAQAVLQTVSNPSGTLLPYGLGLGEPKFNVDGTRFNGAWGRPQRDGPALRAIALIEYSHWLLDQGDTDKVVDDIWPIISNDISYVGQYWNSSGYDLWEEVYGSSFFTTQNQYKSLVAASQLADTIGTTCTGCDEAPNVLCFLQSYWNGDYFTANINVDNGRSGIDANTMLGSISVFDVEADCTSPSLQPCHSRSLASFKVFVDTFRNGSLYAINDGIASSEGVALGRYPEDVYYNGNPWYLITQGAAEFLYDAVAQWNHQGSISVDTTSLAFFQDLYPSAQAGQTYTKTAATKKVKPSKCTVAATDAFQTIVDAATTYADSFVAVAQKYTPSNGSLSEQFNKATGEPLSAYDLTWSFASFVTMARRRAGDYPKYSWTSGVGNVPATCVASSTDGVYAAATAAGAPNVTATCTSGVLFVVNASTYYGENIYLVGNTTDLGAWDLANAQPLSANNYTSDRPEWYVEVQMTAGEYVSYVYVREEDCGQANIYETVNRTLLVPACDSSATANSPPLLTTNDAWTGPVGTSGDC</sequence>
<dbReference type="PANTHER" id="PTHR31616:SF12">
    <property type="entry name" value="GLUCOAMYLASE"/>
    <property type="match status" value="1"/>
</dbReference>
<name>A0ABP0ATG9_9PEZI</name>
<dbReference type="InterPro" id="IPR046966">
    <property type="entry name" value="Glucoamylase_active_site"/>
</dbReference>
<evidence type="ECO:0000259" key="11">
    <source>
        <dbReference type="PROSITE" id="PS51166"/>
    </source>
</evidence>
<dbReference type="SUPFAM" id="SSF48208">
    <property type="entry name" value="Six-hairpin glycosidases"/>
    <property type="match status" value="1"/>
</dbReference>
<dbReference type="InterPro" id="IPR008928">
    <property type="entry name" value="6-hairpin_glycosidase_sf"/>
</dbReference>
<dbReference type="InterPro" id="IPR002044">
    <property type="entry name" value="CBM20"/>
</dbReference>
<keyword evidence="7 9" id="KW-0326">Glycosidase</keyword>
<evidence type="ECO:0000256" key="8">
    <source>
        <dbReference type="ARBA" id="ARBA00023326"/>
    </source>
</evidence>
<protein>
    <recommendedName>
        <fullName evidence="9">Glucoamylase</fullName>
        <ecNumber evidence="9">3.2.1.3</ecNumber>
    </recommendedName>
    <alternativeName>
        <fullName evidence="9">1,4-alpha-D-glucan glucohydrolase</fullName>
    </alternativeName>
    <alternativeName>
        <fullName evidence="9">Glucan 1,4-alpha-glucosidase</fullName>
    </alternativeName>
</protein>
<dbReference type="EMBL" id="CAWUHD010000005">
    <property type="protein sequence ID" value="CAK7210557.1"/>
    <property type="molecule type" value="Genomic_DNA"/>
</dbReference>
<dbReference type="PRINTS" id="PR00736">
    <property type="entry name" value="GLHYDRLASE15"/>
</dbReference>
<accession>A0ABP0ATG9</accession>
<dbReference type="InterPro" id="IPR000165">
    <property type="entry name" value="Glucoamylase"/>
</dbReference>
<comment type="catalytic activity">
    <reaction evidence="1 9">
        <text>Hydrolysis of terminal (1-&gt;4)-linked alpha-D-glucose residues successively from non-reducing ends of the chains with release of beta-D-glucose.</text>
        <dbReference type="EC" id="3.2.1.3"/>
    </reaction>
</comment>
<evidence type="ECO:0000256" key="4">
    <source>
        <dbReference type="ARBA" id="ARBA00022801"/>
    </source>
</evidence>
<dbReference type="InterPro" id="IPR013783">
    <property type="entry name" value="Ig-like_fold"/>
</dbReference>
<feature type="chain" id="PRO_5046381327" description="Glucoamylase" evidence="10">
    <location>
        <begin position="22"/>
        <end position="632"/>
    </location>
</feature>
<dbReference type="SUPFAM" id="SSF49452">
    <property type="entry name" value="Starch-binding domain-like"/>
    <property type="match status" value="1"/>
</dbReference>
<dbReference type="PIRSF" id="PIRSF001031">
    <property type="entry name" value="Glu-a-glcsd_SBD"/>
    <property type="match status" value="1"/>
</dbReference>
<dbReference type="PROSITE" id="PS51166">
    <property type="entry name" value="CBM20"/>
    <property type="match status" value="1"/>
</dbReference>
<keyword evidence="8 9" id="KW-0624">Polysaccharide degradation</keyword>
<feature type="signal peptide" evidence="10">
    <location>
        <begin position="1"/>
        <end position="21"/>
    </location>
</feature>
<evidence type="ECO:0000256" key="9">
    <source>
        <dbReference type="PIRNR" id="PIRNR001031"/>
    </source>
</evidence>
<keyword evidence="5" id="KW-0325">Glycoprotein</keyword>
<keyword evidence="13" id="KW-1185">Reference proteome</keyword>
<dbReference type="EC" id="3.2.1.3" evidence="9"/>
<dbReference type="Pfam" id="PF00723">
    <property type="entry name" value="Glyco_hydro_15"/>
    <property type="match status" value="1"/>
</dbReference>
<dbReference type="Pfam" id="PF00686">
    <property type="entry name" value="CBM_20"/>
    <property type="match status" value="1"/>
</dbReference>
<gene>
    <name evidence="12" type="ORF">SEUCBS140593_000867</name>
</gene>
<dbReference type="PROSITE" id="PS00820">
    <property type="entry name" value="GLUCOAMYLASE"/>
    <property type="match status" value="1"/>
</dbReference>
<dbReference type="Gene3D" id="2.60.40.10">
    <property type="entry name" value="Immunoglobulins"/>
    <property type="match status" value="1"/>
</dbReference>
<comment type="caution">
    <text evidence="12">The sequence shown here is derived from an EMBL/GenBank/DDBJ whole genome shotgun (WGS) entry which is preliminary data.</text>
</comment>
<dbReference type="InterPro" id="IPR013784">
    <property type="entry name" value="Carb-bd-like_fold"/>
</dbReference>
<evidence type="ECO:0000256" key="1">
    <source>
        <dbReference type="ARBA" id="ARBA00001863"/>
    </source>
</evidence>
<evidence type="ECO:0000313" key="13">
    <source>
        <dbReference type="Proteomes" id="UP001642482"/>
    </source>
</evidence>
<dbReference type="InterPro" id="IPR008291">
    <property type="entry name" value="Glucoamylase_SBD"/>
</dbReference>
<evidence type="ECO:0000256" key="2">
    <source>
        <dbReference type="ARBA" id="ARBA00006188"/>
    </source>
</evidence>
<evidence type="ECO:0000256" key="6">
    <source>
        <dbReference type="ARBA" id="ARBA00023277"/>
    </source>
</evidence>
<dbReference type="SMART" id="SM01065">
    <property type="entry name" value="CBM_2"/>
    <property type="match status" value="1"/>
</dbReference>
<reference evidence="12 13" key="1">
    <citation type="submission" date="2024-01" db="EMBL/GenBank/DDBJ databases">
        <authorList>
            <person name="Allen C."/>
            <person name="Tagirdzhanova G."/>
        </authorList>
    </citation>
    <scope>NUCLEOTIDE SEQUENCE [LARGE SCALE GENOMIC DNA]</scope>
</reference>
<comment type="similarity">
    <text evidence="2 9">Belongs to the glycosyl hydrolase 15 family.</text>
</comment>
<organism evidence="12 13">
    <name type="scientific">Sporothrix eucalyptigena</name>
    <dbReference type="NCBI Taxonomy" id="1812306"/>
    <lineage>
        <taxon>Eukaryota</taxon>
        <taxon>Fungi</taxon>
        <taxon>Dikarya</taxon>
        <taxon>Ascomycota</taxon>
        <taxon>Pezizomycotina</taxon>
        <taxon>Sordariomycetes</taxon>
        <taxon>Sordariomycetidae</taxon>
        <taxon>Ophiostomatales</taxon>
        <taxon>Ophiostomataceae</taxon>
        <taxon>Sporothrix</taxon>
    </lineage>
</organism>
<proteinExistence type="inferred from homology"/>
<evidence type="ECO:0000256" key="10">
    <source>
        <dbReference type="SAM" id="SignalP"/>
    </source>
</evidence>
<feature type="domain" description="CBM20" evidence="11">
    <location>
        <begin position="510"/>
        <end position="624"/>
    </location>
</feature>
<dbReference type="Proteomes" id="UP001642482">
    <property type="component" value="Unassembled WGS sequence"/>
</dbReference>
<keyword evidence="6 9" id="KW-0119">Carbohydrate metabolism</keyword>
<dbReference type="InterPro" id="IPR012341">
    <property type="entry name" value="6hp_glycosidase-like_sf"/>
</dbReference>
<evidence type="ECO:0000256" key="7">
    <source>
        <dbReference type="ARBA" id="ARBA00023295"/>
    </source>
</evidence>
<keyword evidence="4 9" id="KW-0378">Hydrolase</keyword>
<evidence type="ECO:0000256" key="5">
    <source>
        <dbReference type="ARBA" id="ARBA00023180"/>
    </source>
</evidence>
<dbReference type="Gene3D" id="1.50.10.10">
    <property type="match status" value="1"/>
</dbReference>